<comment type="caution">
    <text evidence="1">The sequence shown here is derived from an EMBL/GenBank/DDBJ whole genome shotgun (WGS) entry which is preliminary data.</text>
</comment>
<accession>A0ABP0FBG3</accession>
<protein>
    <submittedName>
        <fullName evidence="1">Uncharacterized protein</fullName>
    </submittedName>
</protein>
<gene>
    <name evidence="1" type="ORF">CVLEPA_LOCUS6441</name>
</gene>
<evidence type="ECO:0000313" key="1">
    <source>
        <dbReference type="EMBL" id="CAK8677039.1"/>
    </source>
</evidence>
<organism evidence="1 2">
    <name type="scientific">Clavelina lepadiformis</name>
    <name type="common">Light-bulb sea squirt</name>
    <name type="synonym">Ascidia lepadiformis</name>
    <dbReference type="NCBI Taxonomy" id="159417"/>
    <lineage>
        <taxon>Eukaryota</taxon>
        <taxon>Metazoa</taxon>
        <taxon>Chordata</taxon>
        <taxon>Tunicata</taxon>
        <taxon>Ascidiacea</taxon>
        <taxon>Aplousobranchia</taxon>
        <taxon>Clavelinidae</taxon>
        <taxon>Clavelina</taxon>
    </lineage>
</organism>
<reference evidence="1 2" key="1">
    <citation type="submission" date="2024-02" db="EMBL/GenBank/DDBJ databases">
        <authorList>
            <person name="Daric V."/>
            <person name="Darras S."/>
        </authorList>
    </citation>
    <scope>NUCLEOTIDE SEQUENCE [LARGE SCALE GENOMIC DNA]</scope>
</reference>
<evidence type="ECO:0000313" key="2">
    <source>
        <dbReference type="Proteomes" id="UP001642483"/>
    </source>
</evidence>
<dbReference type="Proteomes" id="UP001642483">
    <property type="component" value="Unassembled WGS sequence"/>
</dbReference>
<dbReference type="EMBL" id="CAWYQH010000035">
    <property type="protein sequence ID" value="CAK8677039.1"/>
    <property type="molecule type" value="Genomic_DNA"/>
</dbReference>
<name>A0ABP0FBG3_CLALP</name>
<keyword evidence="2" id="KW-1185">Reference proteome</keyword>
<proteinExistence type="predicted"/>
<sequence>MREQQENPIPAFGSMQQVKSVENDSSVPVHYLQRFEHHVKIYNVMFEDKRKLVCWHGLVRKPMRLYGKLSLNFNVTVICNQSHADWTATLCGIARDCRFACKSDQCNHLNYVDVYDDATTLLTQCLIESSNRGMVIFRTL</sequence>